<evidence type="ECO:0000256" key="9">
    <source>
        <dbReference type="RuleBase" id="RU367105"/>
    </source>
</evidence>
<dbReference type="RefSeq" id="XP_019508261.1">
    <property type="nucleotide sequence ID" value="XM_019652716.1"/>
</dbReference>
<dbReference type="InterPro" id="IPR012677">
    <property type="entry name" value="Nucleotide-bd_a/b_plait_sf"/>
</dbReference>
<name>A0A8B7S4L6_HIPAR</name>
<dbReference type="GO" id="GO:0016567">
    <property type="term" value="P:protein ubiquitination"/>
    <property type="evidence" value="ECO:0007669"/>
    <property type="project" value="UniProtKB-UniRule"/>
</dbReference>
<sequence>MASNQCPPSPLLVRVSEPGLQGTLRRKLERYFQSRLSGGGECTVRPLGPDDPDIFVVKFLERAAKERVLKNEKHQIVIGDKPVPVFLEPTENPIEKTRRPRMPLLTQSQEGVRSGETHPHKEHIPHAVDSCGQKIFLTVRADLNCNLFAKELREHITTLCPNVETVEGYDGIKVVCGDFEDIEKIHGFLSEQLLKSERKHESSLLTTEREPIHQQGRNSCVSPSDPKTRSEEKSNHYEVPLPLFEYFQYTYPEKMDSIEKRLGIKIKRRESSNEVSIDFTSSPSSDIRVAQESFISEIQKSIGTLEQKCIALADSKQANKIKQELSHKFSKLLIKQNGGELTLFGTQGDISAATHFLSLQIPESLDKAPVEIQILGCLMNGIEVDTVHYQLLKDELLQKIREIEEKYSTQSEVLGINQKTCILFKPKFKELDLSMHAYASFIDAYQHLSCQLMTEVCSLKPLGKGRKHLYGIKFTDDFRKRHPYVHFALNQESMTLIGLPNHLAKAKQYMVKTGGMTLLAGEKWNEDHETPMDIDSNDSETASPTFQHTASSGASGVDKEEDVCIICMEPITNKRVLQKCKHAFCSPCIEKAMTYKPVCPVCNTSYGVQKGNQPPGIMNVTYVRDSLPGYEGYGSIVINYKMKGGIQTIEHPNPGRSYSGIQRTAYLPDNKEGLEVLRLLRRAFEQKLIFTVGDSRVSGASNVITWNDIHHKTSMAGGPEMYGYPDPDYLKRVKQELKDKGIE</sequence>
<comment type="similarity">
    <text evidence="3 9">Belongs to the Deltex family.</text>
</comment>
<dbReference type="Pfam" id="PF13923">
    <property type="entry name" value="zf-C3HC4_2"/>
    <property type="match status" value="1"/>
</dbReference>
<dbReference type="PROSITE" id="PS50089">
    <property type="entry name" value="ZF_RING_2"/>
    <property type="match status" value="1"/>
</dbReference>
<dbReference type="Pfam" id="PF23222">
    <property type="entry name" value="RRM_PARP14_1"/>
    <property type="match status" value="1"/>
</dbReference>
<dbReference type="SMART" id="SM00184">
    <property type="entry name" value="RING"/>
    <property type="match status" value="1"/>
</dbReference>
<keyword evidence="6 8" id="KW-0863">Zinc-finger</keyword>
<dbReference type="InterPro" id="IPR017907">
    <property type="entry name" value="Znf_RING_CS"/>
</dbReference>
<dbReference type="CDD" id="cd09633">
    <property type="entry name" value="Deltex_C"/>
    <property type="match status" value="1"/>
</dbReference>
<dbReference type="InterPro" id="IPR039398">
    <property type="entry name" value="Deltex_fam"/>
</dbReference>
<dbReference type="OrthoDB" id="527344at2759"/>
<dbReference type="GO" id="GO:0061630">
    <property type="term" value="F:ubiquitin protein ligase activity"/>
    <property type="evidence" value="ECO:0007669"/>
    <property type="project" value="UniProtKB-UniRule"/>
</dbReference>
<feature type="region of interest" description="Disordered" evidence="10">
    <location>
        <begin position="200"/>
        <end position="234"/>
    </location>
</feature>
<evidence type="ECO:0000256" key="3">
    <source>
        <dbReference type="ARBA" id="ARBA00009413"/>
    </source>
</evidence>
<dbReference type="InterPro" id="IPR039396">
    <property type="entry name" value="Deltex_C"/>
</dbReference>
<dbReference type="PROSITE" id="PS00518">
    <property type="entry name" value="ZF_RING_1"/>
    <property type="match status" value="1"/>
</dbReference>
<dbReference type="InterPro" id="IPR057051">
    <property type="entry name" value="PARP14_RPM_1"/>
</dbReference>
<dbReference type="Pfam" id="PF21718">
    <property type="entry name" value="KH_DTX3L"/>
    <property type="match status" value="2"/>
</dbReference>
<protein>
    <recommendedName>
        <fullName evidence="9">E3 ubiquitin-protein ligase</fullName>
        <ecNumber evidence="9">2.3.2.27</ecNumber>
    </recommendedName>
</protein>
<comment type="catalytic activity">
    <reaction evidence="1 9">
        <text>S-ubiquitinyl-[E2 ubiquitin-conjugating enzyme]-L-cysteine + [acceptor protein]-L-lysine = [E2 ubiquitin-conjugating enzyme]-L-cysteine + N(6)-ubiquitinyl-[acceptor protein]-L-lysine.</text>
        <dbReference type="EC" id="2.3.2.27"/>
    </reaction>
</comment>
<evidence type="ECO:0000256" key="10">
    <source>
        <dbReference type="SAM" id="MobiDB-lite"/>
    </source>
</evidence>
<dbReference type="UniPathway" id="UPA00143"/>
<evidence type="ECO:0000256" key="7">
    <source>
        <dbReference type="ARBA" id="ARBA00022833"/>
    </source>
</evidence>
<keyword evidence="12" id="KW-1185">Reference proteome</keyword>
<dbReference type="Pfam" id="PF18102">
    <property type="entry name" value="DTC"/>
    <property type="match status" value="1"/>
</dbReference>
<comment type="subcellular location">
    <subcellularLocation>
        <location evidence="9">Cytoplasm</location>
    </subcellularLocation>
</comment>
<keyword evidence="7 9" id="KW-0862">Zinc</keyword>
<gene>
    <name evidence="13" type="primary">DTX3L</name>
</gene>
<accession>A0A8B7S4L6</accession>
<dbReference type="InterPro" id="IPR039399">
    <property type="entry name" value="Deltex_C_sf"/>
</dbReference>
<keyword evidence="5 9" id="KW-0479">Metal-binding</keyword>
<proteinExistence type="inferred from homology"/>
<dbReference type="CTD" id="151636"/>
<dbReference type="InterPro" id="IPR048418">
    <property type="entry name" value="DTX3L_a/b_dom"/>
</dbReference>
<keyword evidence="4 9" id="KW-0808">Transferase</keyword>
<dbReference type="Gene3D" id="3.30.40.10">
    <property type="entry name" value="Zinc/RING finger domain, C3HC4 (zinc finger)"/>
    <property type="match status" value="1"/>
</dbReference>
<reference evidence="13" key="1">
    <citation type="submission" date="2025-08" db="UniProtKB">
        <authorList>
            <consortium name="RefSeq"/>
        </authorList>
    </citation>
    <scope>IDENTIFICATION</scope>
    <source>
        <tissue evidence="13">Muscle</tissue>
    </source>
</reference>
<evidence type="ECO:0000256" key="1">
    <source>
        <dbReference type="ARBA" id="ARBA00000900"/>
    </source>
</evidence>
<dbReference type="SUPFAM" id="SSF57850">
    <property type="entry name" value="RING/U-box"/>
    <property type="match status" value="1"/>
</dbReference>
<feature type="region of interest" description="Disordered" evidence="10">
    <location>
        <begin position="528"/>
        <end position="554"/>
    </location>
</feature>
<dbReference type="Pfam" id="PF21717">
    <property type="entry name" value="DTX3L_a-b"/>
    <property type="match status" value="1"/>
</dbReference>
<feature type="compositionally biased region" description="Basic and acidic residues" evidence="10">
    <location>
        <begin position="200"/>
        <end position="212"/>
    </location>
</feature>
<dbReference type="GO" id="GO:0005737">
    <property type="term" value="C:cytoplasm"/>
    <property type="evidence" value="ECO:0007669"/>
    <property type="project" value="UniProtKB-SubCell"/>
</dbReference>
<dbReference type="Proteomes" id="UP000694851">
    <property type="component" value="Unplaced"/>
</dbReference>
<evidence type="ECO:0000256" key="4">
    <source>
        <dbReference type="ARBA" id="ARBA00022679"/>
    </source>
</evidence>
<evidence type="ECO:0000259" key="11">
    <source>
        <dbReference type="PROSITE" id="PS50089"/>
    </source>
</evidence>
<dbReference type="KEGG" id="hai:109388199"/>
<dbReference type="AlphaFoldDB" id="A0A8B7S4L6"/>
<dbReference type="GeneID" id="109388199"/>
<evidence type="ECO:0000256" key="5">
    <source>
        <dbReference type="ARBA" id="ARBA00022723"/>
    </source>
</evidence>
<keyword evidence="9" id="KW-0963">Cytoplasm</keyword>
<evidence type="ECO:0000313" key="12">
    <source>
        <dbReference type="Proteomes" id="UP000694851"/>
    </source>
</evidence>
<dbReference type="Gene3D" id="3.30.70.330">
    <property type="match status" value="1"/>
</dbReference>
<evidence type="ECO:0000256" key="6">
    <source>
        <dbReference type="ARBA" id="ARBA00022771"/>
    </source>
</evidence>
<evidence type="ECO:0000256" key="8">
    <source>
        <dbReference type="PROSITE-ProRule" id="PRU00175"/>
    </source>
</evidence>
<comment type="pathway">
    <text evidence="2 9">Protein modification; protein ubiquitination.</text>
</comment>
<dbReference type="InterPro" id="IPR042843">
    <property type="entry name" value="TX3L_RING-HC"/>
</dbReference>
<dbReference type="InterPro" id="IPR001841">
    <property type="entry name" value="Znf_RING"/>
</dbReference>
<dbReference type="CDD" id="cd16712">
    <property type="entry name" value="RING-HC_DTX3L"/>
    <property type="match status" value="1"/>
</dbReference>
<feature type="compositionally biased region" description="Polar residues" evidence="10">
    <location>
        <begin position="539"/>
        <end position="554"/>
    </location>
</feature>
<organism evidence="12 13">
    <name type="scientific">Hipposideros armiger</name>
    <name type="common">Great Himalayan leaf-nosed bat</name>
    <dbReference type="NCBI Taxonomy" id="186990"/>
    <lineage>
        <taxon>Eukaryota</taxon>
        <taxon>Metazoa</taxon>
        <taxon>Chordata</taxon>
        <taxon>Craniata</taxon>
        <taxon>Vertebrata</taxon>
        <taxon>Euteleostomi</taxon>
        <taxon>Mammalia</taxon>
        <taxon>Eutheria</taxon>
        <taxon>Laurasiatheria</taxon>
        <taxon>Chiroptera</taxon>
        <taxon>Yinpterochiroptera</taxon>
        <taxon>Rhinolophoidea</taxon>
        <taxon>Hipposideridae</taxon>
        <taxon>Hipposideros</taxon>
    </lineage>
</organism>
<feature type="domain" description="RING-type" evidence="11">
    <location>
        <begin position="564"/>
        <end position="603"/>
    </location>
</feature>
<dbReference type="EC" id="2.3.2.27" evidence="9"/>
<evidence type="ECO:0000313" key="13">
    <source>
        <dbReference type="RefSeq" id="XP_019508261.1"/>
    </source>
</evidence>
<dbReference type="InterPro" id="IPR048409">
    <property type="entry name" value="DTX3L_KH-like"/>
</dbReference>
<dbReference type="InterPro" id="IPR013083">
    <property type="entry name" value="Znf_RING/FYVE/PHD"/>
</dbReference>
<dbReference type="PANTHER" id="PTHR12622">
    <property type="entry name" value="DELTEX-RELATED"/>
    <property type="match status" value="1"/>
</dbReference>
<evidence type="ECO:0000256" key="2">
    <source>
        <dbReference type="ARBA" id="ARBA00004906"/>
    </source>
</evidence>
<dbReference type="GO" id="GO:0007219">
    <property type="term" value="P:Notch signaling pathway"/>
    <property type="evidence" value="ECO:0007669"/>
    <property type="project" value="InterPro"/>
</dbReference>
<dbReference type="Gene3D" id="3.30.390.130">
    <property type="match status" value="1"/>
</dbReference>
<dbReference type="GO" id="GO:0008270">
    <property type="term" value="F:zinc ion binding"/>
    <property type="evidence" value="ECO:0007669"/>
    <property type="project" value="UniProtKB-KW"/>
</dbReference>